<proteinExistence type="predicted"/>
<dbReference type="RefSeq" id="WP_238242036.1">
    <property type="nucleotide sequence ID" value="NZ_BPQP01000001.1"/>
</dbReference>
<keyword evidence="1" id="KW-1133">Transmembrane helix</keyword>
<organism evidence="2 3">
    <name type="scientific">Methylobacterium iners</name>
    <dbReference type="NCBI Taxonomy" id="418707"/>
    <lineage>
        <taxon>Bacteria</taxon>
        <taxon>Pseudomonadati</taxon>
        <taxon>Pseudomonadota</taxon>
        <taxon>Alphaproteobacteria</taxon>
        <taxon>Hyphomicrobiales</taxon>
        <taxon>Methylobacteriaceae</taxon>
        <taxon>Methylobacterium</taxon>
    </lineage>
</organism>
<evidence type="ECO:0008006" key="4">
    <source>
        <dbReference type="Google" id="ProtNLM"/>
    </source>
</evidence>
<accession>A0ABQ4RRY7</accession>
<keyword evidence="3" id="KW-1185">Reference proteome</keyword>
<comment type="caution">
    <text evidence="2">The sequence shown here is derived from an EMBL/GenBank/DDBJ whole genome shotgun (WGS) entry which is preliminary data.</text>
</comment>
<reference evidence="2" key="1">
    <citation type="journal article" date="2021" name="Front. Microbiol.">
        <title>Comprehensive Comparative Genomics and Phenotyping of Methylobacterium Species.</title>
        <authorList>
            <person name="Alessa O."/>
            <person name="Ogura Y."/>
            <person name="Fujitani Y."/>
            <person name="Takami H."/>
            <person name="Hayashi T."/>
            <person name="Sahin N."/>
            <person name="Tani A."/>
        </authorList>
    </citation>
    <scope>NUCLEOTIDE SEQUENCE</scope>
    <source>
        <strain evidence="2">DSM 19015</strain>
    </source>
</reference>
<evidence type="ECO:0000256" key="1">
    <source>
        <dbReference type="SAM" id="Phobius"/>
    </source>
</evidence>
<keyword evidence="1" id="KW-0472">Membrane</keyword>
<gene>
    <name evidence="2" type="ORF">OCOJLMKI_0106</name>
</gene>
<dbReference type="Proteomes" id="UP001055125">
    <property type="component" value="Unassembled WGS sequence"/>
</dbReference>
<reference evidence="2" key="2">
    <citation type="submission" date="2021-08" db="EMBL/GenBank/DDBJ databases">
        <authorList>
            <person name="Tani A."/>
            <person name="Ola A."/>
            <person name="Ogura Y."/>
            <person name="Katsura K."/>
            <person name="Hayashi T."/>
        </authorList>
    </citation>
    <scope>NUCLEOTIDE SEQUENCE</scope>
    <source>
        <strain evidence="2">DSM 19015</strain>
    </source>
</reference>
<sequence length="96" mass="9842">MDNRTAIRTGLLLNSALYLVAIVAIGLVQGSTAAPRLAVASLGVAALSYMAQEIEAQLPETYSTALTRRDVALISSVVLTVGSILLGAVAGLALIF</sequence>
<feature type="transmembrane region" description="Helical" evidence="1">
    <location>
        <begin position="7"/>
        <end position="27"/>
    </location>
</feature>
<feature type="transmembrane region" description="Helical" evidence="1">
    <location>
        <begin position="71"/>
        <end position="95"/>
    </location>
</feature>
<keyword evidence="1" id="KW-0812">Transmembrane</keyword>
<evidence type="ECO:0000313" key="2">
    <source>
        <dbReference type="EMBL" id="GJD92923.1"/>
    </source>
</evidence>
<dbReference type="EMBL" id="BPQP01000001">
    <property type="protein sequence ID" value="GJD92923.1"/>
    <property type="molecule type" value="Genomic_DNA"/>
</dbReference>
<evidence type="ECO:0000313" key="3">
    <source>
        <dbReference type="Proteomes" id="UP001055125"/>
    </source>
</evidence>
<protein>
    <recommendedName>
        <fullName evidence="4">DeoR faimly transcriptional regulator</fullName>
    </recommendedName>
</protein>
<name>A0ABQ4RRY7_9HYPH</name>